<name>A0AA39JPY1_9AGAR</name>
<gene>
    <name evidence="1" type="ORF">EV421DRAFT_1795039</name>
</gene>
<protein>
    <submittedName>
        <fullName evidence="1">Uncharacterized protein</fullName>
    </submittedName>
</protein>
<dbReference type="AlphaFoldDB" id="A0AA39JPY1"/>
<evidence type="ECO:0000313" key="1">
    <source>
        <dbReference type="EMBL" id="KAK0445830.1"/>
    </source>
</evidence>
<accession>A0AA39JPY1</accession>
<keyword evidence="2" id="KW-1185">Reference proteome</keyword>
<reference evidence="1" key="1">
    <citation type="submission" date="2023-06" db="EMBL/GenBank/DDBJ databases">
        <authorList>
            <consortium name="Lawrence Berkeley National Laboratory"/>
            <person name="Ahrendt S."/>
            <person name="Sahu N."/>
            <person name="Indic B."/>
            <person name="Wong-Bajracharya J."/>
            <person name="Merenyi Z."/>
            <person name="Ke H.-M."/>
            <person name="Monk M."/>
            <person name="Kocsube S."/>
            <person name="Drula E."/>
            <person name="Lipzen A."/>
            <person name="Balint B."/>
            <person name="Henrissat B."/>
            <person name="Andreopoulos B."/>
            <person name="Martin F.M."/>
            <person name="Harder C.B."/>
            <person name="Rigling D."/>
            <person name="Ford K.L."/>
            <person name="Foster G.D."/>
            <person name="Pangilinan J."/>
            <person name="Papanicolaou A."/>
            <person name="Barry K."/>
            <person name="LaButti K."/>
            <person name="Viragh M."/>
            <person name="Koriabine M."/>
            <person name="Yan M."/>
            <person name="Riley R."/>
            <person name="Champramary S."/>
            <person name="Plett K.L."/>
            <person name="Tsai I.J."/>
            <person name="Slot J."/>
            <person name="Sipos G."/>
            <person name="Plett J."/>
            <person name="Nagy L.G."/>
            <person name="Grigoriev I.V."/>
        </authorList>
    </citation>
    <scope>NUCLEOTIDE SEQUENCE</scope>
    <source>
        <strain evidence="1">FPL87.14</strain>
    </source>
</reference>
<proteinExistence type="predicted"/>
<dbReference type="EMBL" id="JAUEPT010000015">
    <property type="protein sequence ID" value="KAK0445830.1"/>
    <property type="molecule type" value="Genomic_DNA"/>
</dbReference>
<organism evidence="1 2">
    <name type="scientific">Armillaria borealis</name>
    <dbReference type="NCBI Taxonomy" id="47425"/>
    <lineage>
        <taxon>Eukaryota</taxon>
        <taxon>Fungi</taxon>
        <taxon>Dikarya</taxon>
        <taxon>Basidiomycota</taxon>
        <taxon>Agaricomycotina</taxon>
        <taxon>Agaricomycetes</taxon>
        <taxon>Agaricomycetidae</taxon>
        <taxon>Agaricales</taxon>
        <taxon>Marasmiineae</taxon>
        <taxon>Physalacriaceae</taxon>
        <taxon>Armillaria</taxon>
    </lineage>
</organism>
<dbReference type="Proteomes" id="UP001175226">
    <property type="component" value="Unassembled WGS sequence"/>
</dbReference>
<comment type="caution">
    <text evidence="1">The sequence shown here is derived from an EMBL/GenBank/DDBJ whole genome shotgun (WGS) entry which is preliminary data.</text>
</comment>
<sequence length="95" mass="10984">MQNPAHQEWTVVIDNLVDILRIPVLDYAEWLGRVRDNEQRMASGGVVLGIEEVKKDSRGMRESGIVGRKEVEEYVNYWRGVGCFDRPLLHVIVYL</sequence>
<evidence type="ECO:0000313" key="2">
    <source>
        <dbReference type="Proteomes" id="UP001175226"/>
    </source>
</evidence>